<gene>
    <name evidence="11" type="primary">mtgA</name>
    <name evidence="13" type="ORF">CKO40_23185</name>
</gene>
<comment type="catalytic activity">
    <reaction evidence="11">
        <text>[GlcNAc-(1-&gt;4)-Mur2Ac(oyl-L-Ala-gamma-D-Glu-L-Lys-D-Ala-D-Ala)](n)-di-trans,octa-cis-undecaprenyl diphosphate + beta-D-GlcNAc-(1-&gt;4)-Mur2Ac(oyl-L-Ala-gamma-D-Glu-L-Lys-D-Ala-D-Ala)-di-trans,octa-cis-undecaprenyl diphosphate = [GlcNAc-(1-&gt;4)-Mur2Ac(oyl-L-Ala-gamma-D-Glu-L-Lys-D-Ala-D-Ala)](n+1)-di-trans,octa-cis-undecaprenyl diphosphate + di-trans,octa-cis-undecaprenyl diphosphate + H(+)</text>
        <dbReference type="Rhea" id="RHEA:23708"/>
        <dbReference type="Rhea" id="RHEA-COMP:9602"/>
        <dbReference type="Rhea" id="RHEA-COMP:9603"/>
        <dbReference type="ChEBI" id="CHEBI:15378"/>
        <dbReference type="ChEBI" id="CHEBI:58405"/>
        <dbReference type="ChEBI" id="CHEBI:60033"/>
        <dbReference type="ChEBI" id="CHEBI:78435"/>
        <dbReference type="EC" id="2.4.99.28"/>
    </reaction>
</comment>
<dbReference type="PANTHER" id="PTHR30400">
    <property type="entry name" value="MONOFUNCTIONAL BIOSYNTHETIC PEPTIDOGLYCAN TRANSGLYCOSYLASE"/>
    <property type="match status" value="1"/>
</dbReference>
<protein>
    <recommendedName>
        <fullName evidence="11">Biosynthetic peptidoglycan transglycosylase</fullName>
        <ecNumber evidence="11">2.4.99.28</ecNumber>
    </recommendedName>
    <alternativeName>
        <fullName evidence="11">Glycan polymerase</fullName>
    </alternativeName>
    <alternativeName>
        <fullName evidence="11">Peptidoglycan glycosyltransferase MtgA</fullName>
        <shortName evidence="11">PGT</shortName>
    </alternativeName>
</protein>
<dbReference type="AlphaFoldDB" id="A0AAJ0U8M0"/>
<evidence type="ECO:0000256" key="9">
    <source>
        <dbReference type="ARBA" id="ARBA00023136"/>
    </source>
</evidence>
<dbReference type="GO" id="GO:0005886">
    <property type="term" value="C:plasma membrane"/>
    <property type="evidence" value="ECO:0007669"/>
    <property type="project" value="UniProtKB-SubCell"/>
</dbReference>
<reference evidence="13" key="2">
    <citation type="journal article" date="2020" name="Microorganisms">
        <title>Osmotic Adaptation and Compatible Solute Biosynthesis of Phototrophic Bacteria as Revealed from Genome Analyses.</title>
        <authorList>
            <person name="Imhoff J.F."/>
            <person name="Rahn T."/>
            <person name="Kunzel S."/>
            <person name="Keller A."/>
            <person name="Neulinger S.C."/>
        </authorList>
    </citation>
    <scope>NUCLEOTIDE SEQUENCE</scope>
    <source>
        <strain evidence="13">DSM 11080</strain>
    </source>
</reference>
<evidence type="ECO:0000259" key="12">
    <source>
        <dbReference type="Pfam" id="PF00912"/>
    </source>
</evidence>
<keyword evidence="3 11" id="KW-0328">Glycosyltransferase</keyword>
<comment type="pathway">
    <text evidence="11">Cell wall biogenesis; peptidoglycan biosynthesis.</text>
</comment>
<dbReference type="Proteomes" id="UP001296776">
    <property type="component" value="Unassembled WGS sequence"/>
</dbReference>
<evidence type="ECO:0000256" key="2">
    <source>
        <dbReference type="ARBA" id="ARBA00022519"/>
    </source>
</evidence>
<dbReference type="InterPro" id="IPR001264">
    <property type="entry name" value="Glyco_trans_51"/>
</dbReference>
<keyword evidence="9 11" id="KW-0472">Membrane</keyword>
<name>A0AAJ0U8M0_9GAMM</name>
<comment type="function">
    <text evidence="11">Peptidoglycan polymerase that catalyzes glycan chain elongation from lipid-linked precursors.</text>
</comment>
<dbReference type="PANTHER" id="PTHR30400:SF0">
    <property type="entry name" value="BIOSYNTHETIC PEPTIDOGLYCAN TRANSGLYCOSYLASE"/>
    <property type="match status" value="1"/>
</dbReference>
<reference evidence="13" key="1">
    <citation type="submission" date="2017-08" db="EMBL/GenBank/DDBJ databases">
        <authorList>
            <person name="Imhoff J.F."/>
            <person name="Rahn T."/>
            <person name="Kuenzel S."/>
            <person name="Neulinger S.C."/>
        </authorList>
    </citation>
    <scope>NUCLEOTIDE SEQUENCE</scope>
    <source>
        <strain evidence="13">DSM 11080</strain>
    </source>
</reference>
<dbReference type="InterPro" id="IPR036950">
    <property type="entry name" value="PBP_transglycosylase"/>
</dbReference>
<dbReference type="Pfam" id="PF00912">
    <property type="entry name" value="Transgly"/>
    <property type="match status" value="1"/>
</dbReference>
<keyword evidence="10 11" id="KW-0961">Cell wall biogenesis/degradation</keyword>
<dbReference type="GO" id="GO:0071555">
    <property type="term" value="P:cell wall organization"/>
    <property type="evidence" value="ECO:0007669"/>
    <property type="project" value="UniProtKB-KW"/>
</dbReference>
<dbReference type="EC" id="2.4.99.28" evidence="11"/>
<proteinExistence type="inferred from homology"/>
<keyword evidence="6 11" id="KW-0133">Cell shape</keyword>
<dbReference type="GO" id="GO:0016763">
    <property type="term" value="F:pentosyltransferase activity"/>
    <property type="evidence" value="ECO:0007669"/>
    <property type="project" value="InterPro"/>
</dbReference>
<keyword evidence="4 11" id="KW-0808">Transferase</keyword>
<comment type="caution">
    <text evidence="13">The sequence shown here is derived from an EMBL/GenBank/DDBJ whole genome shotgun (WGS) entry which is preliminary data.</text>
</comment>
<keyword evidence="7 11" id="KW-0573">Peptidoglycan synthesis</keyword>
<keyword evidence="14" id="KW-1185">Reference proteome</keyword>
<dbReference type="GO" id="GO:0008955">
    <property type="term" value="F:peptidoglycan glycosyltransferase activity"/>
    <property type="evidence" value="ECO:0007669"/>
    <property type="project" value="UniProtKB-UniRule"/>
</dbReference>
<dbReference type="GO" id="GO:0009252">
    <property type="term" value="P:peptidoglycan biosynthetic process"/>
    <property type="evidence" value="ECO:0007669"/>
    <property type="project" value="UniProtKB-UniRule"/>
</dbReference>
<sequence length="235" mass="26724">MDVKLFWRLLKWFIATVVLLLLFAAALVLLFRWVDPPSSAFMVRHWLAAESAAAGTQRLYYEWVEGPAIAPEVKLAVIAAEDQRFPAHHGFDLVELNKALARWRDGGRLRGASTLSQQVAKNLFLWRESSWLRKGLEAPLTLLIEAFWPKERILEVYLNLAQFGPDTYGVGAASWRFFDRPVATLNRSQAALLAAVLPNPIRYRVQSPSAQVRRKAAWIEQQMRNLGGPAYLDRL</sequence>
<evidence type="ECO:0000256" key="3">
    <source>
        <dbReference type="ARBA" id="ARBA00022676"/>
    </source>
</evidence>
<evidence type="ECO:0000256" key="7">
    <source>
        <dbReference type="ARBA" id="ARBA00022984"/>
    </source>
</evidence>
<organism evidence="13 14">
    <name type="scientific">Halochromatium glycolicum</name>
    <dbReference type="NCBI Taxonomy" id="85075"/>
    <lineage>
        <taxon>Bacteria</taxon>
        <taxon>Pseudomonadati</taxon>
        <taxon>Pseudomonadota</taxon>
        <taxon>Gammaproteobacteria</taxon>
        <taxon>Chromatiales</taxon>
        <taxon>Chromatiaceae</taxon>
        <taxon>Halochromatium</taxon>
    </lineage>
</organism>
<evidence type="ECO:0000256" key="8">
    <source>
        <dbReference type="ARBA" id="ARBA00022989"/>
    </source>
</evidence>
<dbReference type="InterPro" id="IPR011812">
    <property type="entry name" value="Pep_trsgly"/>
</dbReference>
<feature type="transmembrane region" description="Helical" evidence="11">
    <location>
        <begin position="12"/>
        <end position="34"/>
    </location>
</feature>
<evidence type="ECO:0000313" key="14">
    <source>
        <dbReference type="Proteomes" id="UP001296776"/>
    </source>
</evidence>
<dbReference type="NCBIfam" id="TIGR02070">
    <property type="entry name" value="mono_pep_trsgly"/>
    <property type="match status" value="1"/>
</dbReference>
<dbReference type="GO" id="GO:0008360">
    <property type="term" value="P:regulation of cell shape"/>
    <property type="evidence" value="ECO:0007669"/>
    <property type="project" value="UniProtKB-KW"/>
</dbReference>
<evidence type="ECO:0000256" key="5">
    <source>
        <dbReference type="ARBA" id="ARBA00022692"/>
    </source>
</evidence>
<keyword evidence="1 11" id="KW-1003">Cell membrane</keyword>
<comment type="subcellular location">
    <subcellularLocation>
        <location evidence="11">Cell inner membrane</location>
        <topology evidence="11">Single-pass membrane protein</topology>
    </subcellularLocation>
</comment>
<evidence type="ECO:0000256" key="11">
    <source>
        <dbReference type="HAMAP-Rule" id="MF_00766"/>
    </source>
</evidence>
<evidence type="ECO:0000256" key="6">
    <source>
        <dbReference type="ARBA" id="ARBA00022960"/>
    </source>
</evidence>
<evidence type="ECO:0000256" key="1">
    <source>
        <dbReference type="ARBA" id="ARBA00022475"/>
    </source>
</evidence>
<dbReference type="InterPro" id="IPR023346">
    <property type="entry name" value="Lysozyme-like_dom_sf"/>
</dbReference>
<keyword evidence="2 11" id="KW-0997">Cell inner membrane</keyword>
<accession>A0AAJ0U8M0</accession>
<feature type="domain" description="Glycosyl transferase family 51" evidence="12">
    <location>
        <begin position="58"/>
        <end position="223"/>
    </location>
</feature>
<dbReference type="GO" id="GO:0009274">
    <property type="term" value="C:peptidoglycan-based cell wall"/>
    <property type="evidence" value="ECO:0007669"/>
    <property type="project" value="InterPro"/>
</dbReference>
<keyword evidence="8 11" id="KW-1133">Transmembrane helix</keyword>
<dbReference type="EMBL" id="NRSJ01000086">
    <property type="protein sequence ID" value="MBK1707354.1"/>
    <property type="molecule type" value="Genomic_DNA"/>
</dbReference>
<comment type="similarity">
    <text evidence="11">Belongs to the glycosyltransferase 51 family.</text>
</comment>
<evidence type="ECO:0000256" key="4">
    <source>
        <dbReference type="ARBA" id="ARBA00022679"/>
    </source>
</evidence>
<dbReference type="SUPFAM" id="SSF53955">
    <property type="entry name" value="Lysozyme-like"/>
    <property type="match status" value="1"/>
</dbReference>
<evidence type="ECO:0000313" key="13">
    <source>
        <dbReference type="EMBL" id="MBK1707354.1"/>
    </source>
</evidence>
<evidence type="ECO:0000256" key="10">
    <source>
        <dbReference type="ARBA" id="ARBA00023316"/>
    </source>
</evidence>
<keyword evidence="5 11" id="KW-0812">Transmembrane</keyword>
<dbReference type="HAMAP" id="MF_00766">
    <property type="entry name" value="PGT_MtgA"/>
    <property type="match status" value="1"/>
</dbReference>
<dbReference type="Gene3D" id="1.10.3810.10">
    <property type="entry name" value="Biosynthetic peptidoglycan transglycosylase-like"/>
    <property type="match status" value="1"/>
</dbReference>